<gene>
    <name evidence="9" type="ORF">ROHU_011787</name>
</gene>
<keyword evidence="5 8" id="KW-1133">Transmembrane helix</keyword>
<dbReference type="PANTHER" id="PTHR31481">
    <property type="entry name" value="RELT-LIKE PROTEIN 2 RELL2"/>
    <property type="match status" value="1"/>
</dbReference>
<feature type="compositionally biased region" description="Polar residues" evidence="7">
    <location>
        <begin position="309"/>
        <end position="351"/>
    </location>
</feature>
<dbReference type="PANTHER" id="PTHR31481:SF0">
    <property type="entry name" value="RELT-LIKE PROTEIN 2"/>
    <property type="match status" value="1"/>
</dbReference>
<feature type="compositionally biased region" description="Polar residues" evidence="7">
    <location>
        <begin position="227"/>
        <end position="237"/>
    </location>
</feature>
<dbReference type="GO" id="GO:1900745">
    <property type="term" value="P:positive regulation of p38MAPK cascade"/>
    <property type="evidence" value="ECO:0007669"/>
    <property type="project" value="InterPro"/>
</dbReference>
<evidence type="ECO:0000313" key="9">
    <source>
        <dbReference type="EMBL" id="RXN07850.1"/>
    </source>
</evidence>
<dbReference type="InterPro" id="IPR042313">
    <property type="entry name" value="RELL2"/>
</dbReference>
<evidence type="ECO:0000256" key="1">
    <source>
        <dbReference type="ARBA" id="ARBA00004162"/>
    </source>
</evidence>
<keyword evidence="10" id="KW-1185">Reference proteome</keyword>
<proteinExistence type="inferred from homology"/>
<evidence type="ECO:0000256" key="5">
    <source>
        <dbReference type="ARBA" id="ARBA00022989"/>
    </source>
</evidence>
<dbReference type="GO" id="GO:0010811">
    <property type="term" value="P:positive regulation of cell-substrate adhesion"/>
    <property type="evidence" value="ECO:0007669"/>
    <property type="project" value="TreeGrafter"/>
</dbReference>
<keyword evidence="4 8" id="KW-0812">Transmembrane</keyword>
<feature type="region of interest" description="Disordered" evidence="7">
    <location>
        <begin position="286"/>
        <end position="354"/>
    </location>
</feature>
<keyword evidence="6 8" id="KW-0472">Membrane</keyword>
<sequence length="441" mass="48306">MRAKDRTFSTGSSVLTRNYGRGPKWVPATVETQTGPMSYKVKTAGNLLWRRHTDQLLSGASTFTDLPEAAVRVKKTGVMTDQETPVVGDPPPAYTIFLLVFLFFITGLLGFLICHLLKKKGYRCQLEEDEENCEDKLGAEQDGKLHHKDSVGGLPLHHHTVHLGGEISSCVHCAQGHVLKTRRRSRVSRVRARPGEQTVFSVGRFRVTHMEKRNSLQGSNLPAAKPGNTSNDTTLSDGRTGHKDTSRKPQDEYNIRNMFRDAGAANGKVPNLGKRKKSVTLLGFYKTGNPTETKAGQEVFAEDKEESSTADQLSECWSSGAPSPTGPTQTALDENSNKASGSQLQESSLENQRTDEDTFNETLQDKMNANTSGIVGDASNIGSRFSVVRTVEETINTPAADTDNRDEMTTHDDAKTGLVSQESTDNQPTNITSEDVQTSVY</sequence>
<dbReference type="InterPro" id="IPR022248">
    <property type="entry name" value="TNF_rcpt_RELT"/>
</dbReference>
<evidence type="ECO:0000256" key="4">
    <source>
        <dbReference type="ARBA" id="ARBA00022692"/>
    </source>
</evidence>
<evidence type="ECO:0000256" key="6">
    <source>
        <dbReference type="ARBA" id="ARBA00023136"/>
    </source>
</evidence>
<feature type="transmembrane region" description="Helical" evidence="8">
    <location>
        <begin position="93"/>
        <end position="117"/>
    </location>
</feature>
<feature type="compositionally biased region" description="Basic and acidic residues" evidence="7">
    <location>
        <begin position="402"/>
        <end position="415"/>
    </location>
</feature>
<dbReference type="Proteomes" id="UP000290572">
    <property type="component" value="Unassembled WGS sequence"/>
</dbReference>
<feature type="compositionally biased region" description="Basic and acidic residues" evidence="7">
    <location>
        <begin position="239"/>
        <end position="254"/>
    </location>
</feature>
<evidence type="ECO:0000313" key="10">
    <source>
        <dbReference type="Proteomes" id="UP000290572"/>
    </source>
</evidence>
<keyword evidence="3" id="KW-1003">Cell membrane</keyword>
<dbReference type="EMBL" id="QBIY01013336">
    <property type="protein sequence ID" value="RXN07850.1"/>
    <property type="molecule type" value="Genomic_DNA"/>
</dbReference>
<dbReference type="AlphaFoldDB" id="A0A498LI23"/>
<feature type="compositionally biased region" description="Polar residues" evidence="7">
    <location>
        <begin position="418"/>
        <end position="441"/>
    </location>
</feature>
<reference evidence="9 10" key="1">
    <citation type="submission" date="2018-03" db="EMBL/GenBank/DDBJ databases">
        <title>Draft genome sequence of Rohu Carp (Labeo rohita).</title>
        <authorList>
            <person name="Das P."/>
            <person name="Kushwaha B."/>
            <person name="Joshi C.G."/>
            <person name="Kumar D."/>
            <person name="Nagpure N.S."/>
            <person name="Sahoo L."/>
            <person name="Das S.P."/>
            <person name="Bit A."/>
            <person name="Patnaik S."/>
            <person name="Meher P.K."/>
            <person name="Jayasankar P."/>
            <person name="Koringa P.G."/>
            <person name="Patel N.V."/>
            <person name="Hinsu A.T."/>
            <person name="Kumar R."/>
            <person name="Pandey M."/>
            <person name="Agarwal S."/>
            <person name="Srivastava S."/>
            <person name="Singh M."/>
            <person name="Iquebal M.A."/>
            <person name="Jaiswal S."/>
            <person name="Angadi U.B."/>
            <person name="Kumar N."/>
            <person name="Raza M."/>
            <person name="Shah T.M."/>
            <person name="Rai A."/>
            <person name="Jena J.K."/>
        </authorList>
    </citation>
    <scope>NUCLEOTIDE SEQUENCE [LARGE SCALE GENOMIC DNA]</scope>
    <source>
        <strain evidence="9">DASCIFA01</strain>
        <tissue evidence="9">Testis</tissue>
    </source>
</reference>
<dbReference type="STRING" id="84645.A0A498LI23"/>
<evidence type="ECO:0000256" key="7">
    <source>
        <dbReference type="SAM" id="MobiDB-lite"/>
    </source>
</evidence>
<protein>
    <submittedName>
        <fullName evidence="9">RELT 1 isoform X2</fullName>
    </submittedName>
</protein>
<comment type="subcellular location">
    <subcellularLocation>
        <location evidence="1">Cell membrane</location>
        <topology evidence="1">Single-pass membrane protein</topology>
    </subcellularLocation>
</comment>
<name>A0A498LI23_LABRO</name>
<accession>A0A498LI23</accession>
<comment type="similarity">
    <text evidence="2">Belongs to the RELT family.</text>
</comment>
<dbReference type="Pfam" id="PF12606">
    <property type="entry name" value="RELT"/>
    <property type="match status" value="1"/>
</dbReference>
<dbReference type="GO" id="GO:0005886">
    <property type="term" value="C:plasma membrane"/>
    <property type="evidence" value="ECO:0007669"/>
    <property type="project" value="UniProtKB-SubCell"/>
</dbReference>
<feature type="region of interest" description="Disordered" evidence="7">
    <location>
        <begin position="395"/>
        <end position="441"/>
    </location>
</feature>
<organism evidence="9 10">
    <name type="scientific">Labeo rohita</name>
    <name type="common">Indian major carp</name>
    <name type="synonym">Cyprinus rohita</name>
    <dbReference type="NCBI Taxonomy" id="84645"/>
    <lineage>
        <taxon>Eukaryota</taxon>
        <taxon>Metazoa</taxon>
        <taxon>Chordata</taxon>
        <taxon>Craniata</taxon>
        <taxon>Vertebrata</taxon>
        <taxon>Euteleostomi</taxon>
        <taxon>Actinopterygii</taxon>
        <taxon>Neopterygii</taxon>
        <taxon>Teleostei</taxon>
        <taxon>Ostariophysi</taxon>
        <taxon>Cypriniformes</taxon>
        <taxon>Cyprinidae</taxon>
        <taxon>Labeoninae</taxon>
        <taxon>Labeonini</taxon>
        <taxon>Labeo</taxon>
    </lineage>
</organism>
<feature type="region of interest" description="Disordered" evidence="7">
    <location>
        <begin position="213"/>
        <end position="254"/>
    </location>
</feature>
<comment type="caution">
    <text evidence="9">The sequence shown here is derived from an EMBL/GenBank/DDBJ whole genome shotgun (WGS) entry which is preliminary data.</text>
</comment>
<evidence type="ECO:0000256" key="2">
    <source>
        <dbReference type="ARBA" id="ARBA00008688"/>
    </source>
</evidence>
<evidence type="ECO:0000256" key="8">
    <source>
        <dbReference type="SAM" id="Phobius"/>
    </source>
</evidence>
<evidence type="ECO:0000256" key="3">
    <source>
        <dbReference type="ARBA" id="ARBA00022475"/>
    </source>
</evidence>